<keyword evidence="5 20" id="KW-0808">Transferase</keyword>
<evidence type="ECO:0000256" key="7">
    <source>
        <dbReference type="ARBA" id="ARBA00022741"/>
    </source>
</evidence>
<evidence type="ECO:0000256" key="18">
    <source>
        <dbReference type="PIRSR" id="PIRSR600829-4"/>
    </source>
</evidence>
<dbReference type="AlphaFoldDB" id="A0A5C5ZYS2"/>
<comment type="cofactor">
    <cofactor evidence="18">
        <name>Mg(2+)</name>
        <dbReference type="ChEBI" id="CHEBI:18420"/>
    </cofactor>
    <text evidence="18">Mn(2+), Zn(2+), Cd(2+) and Co(2+) support activity to lesser extents.</text>
</comment>
<evidence type="ECO:0000313" key="20">
    <source>
        <dbReference type="EMBL" id="TWT92147.1"/>
    </source>
</evidence>
<dbReference type="RefSeq" id="WP_231603383.1">
    <property type="nucleotide sequence ID" value="NZ_SJPM01000012.1"/>
</dbReference>
<dbReference type="PANTHER" id="PTHR34299">
    <property type="entry name" value="DIACYLGLYCEROL KINASE"/>
    <property type="match status" value="1"/>
</dbReference>
<evidence type="ECO:0000256" key="17">
    <source>
        <dbReference type="PIRSR" id="PIRSR600829-3"/>
    </source>
</evidence>
<name>A0A5C5ZYS2_9BACT</name>
<keyword evidence="3" id="KW-1003">Cell membrane</keyword>
<evidence type="ECO:0000256" key="16">
    <source>
        <dbReference type="PIRSR" id="PIRSR600829-2"/>
    </source>
</evidence>
<gene>
    <name evidence="20" type="primary">dgkA</name>
    <name evidence="20" type="ORF">Pla100_46830</name>
</gene>
<reference evidence="20 21" key="1">
    <citation type="submission" date="2019-02" db="EMBL/GenBank/DDBJ databases">
        <title>Deep-cultivation of Planctomycetes and their phenomic and genomic characterization uncovers novel biology.</title>
        <authorList>
            <person name="Wiegand S."/>
            <person name="Jogler M."/>
            <person name="Boedeker C."/>
            <person name="Pinto D."/>
            <person name="Vollmers J."/>
            <person name="Rivas-Marin E."/>
            <person name="Kohn T."/>
            <person name="Peeters S.H."/>
            <person name="Heuer A."/>
            <person name="Rast P."/>
            <person name="Oberbeckmann S."/>
            <person name="Bunk B."/>
            <person name="Jeske O."/>
            <person name="Meyerdierks A."/>
            <person name="Storesund J.E."/>
            <person name="Kallscheuer N."/>
            <person name="Luecker S."/>
            <person name="Lage O.M."/>
            <person name="Pohl T."/>
            <person name="Merkel B.J."/>
            <person name="Hornburger P."/>
            <person name="Mueller R.-W."/>
            <person name="Bruemmer F."/>
            <person name="Labrenz M."/>
            <person name="Spormann A.M."/>
            <person name="Op Den Camp H."/>
            <person name="Overmann J."/>
            <person name="Amann R."/>
            <person name="Jetten M.S.M."/>
            <person name="Mascher T."/>
            <person name="Medema M.H."/>
            <person name="Devos D.P."/>
            <person name="Kaster A.-K."/>
            <person name="Ovreas L."/>
            <person name="Rohde M."/>
            <person name="Galperin M.Y."/>
            <person name="Jogler C."/>
        </authorList>
    </citation>
    <scope>NUCLEOTIDE SEQUENCE [LARGE SCALE GENOMIC DNA]</scope>
    <source>
        <strain evidence="20 21">Pla100</strain>
    </source>
</reference>
<evidence type="ECO:0000256" key="13">
    <source>
        <dbReference type="ARBA" id="ARBA00023209"/>
    </source>
</evidence>
<dbReference type="InterPro" id="IPR000829">
    <property type="entry name" value="DAGK"/>
</dbReference>
<keyword evidence="18" id="KW-0460">Magnesium</keyword>
<evidence type="ECO:0000256" key="12">
    <source>
        <dbReference type="ARBA" id="ARBA00023136"/>
    </source>
</evidence>
<protein>
    <submittedName>
        <fullName evidence="20">Undecaprenol kinase</fullName>
        <ecNumber evidence="20">2.7.1.66</ecNumber>
    </submittedName>
</protein>
<evidence type="ECO:0000256" key="6">
    <source>
        <dbReference type="ARBA" id="ARBA00022692"/>
    </source>
</evidence>
<feature type="active site" description="Proton acceptor" evidence="15">
    <location>
        <position position="70"/>
    </location>
</feature>
<evidence type="ECO:0000256" key="8">
    <source>
        <dbReference type="ARBA" id="ARBA00022777"/>
    </source>
</evidence>
<proteinExistence type="inferred from homology"/>
<keyword evidence="21" id="KW-1185">Reference proteome</keyword>
<evidence type="ECO:0000256" key="14">
    <source>
        <dbReference type="ARBA" id="ARBA00023264"/>
    </source>
</evidence>
<dbReference type="Pfam" id="PF01219">
    <property type="entry name" value="DAGK_prokar"/>
    <property type="match status" value="1"/>
</dbReference>
<dbReference type="CDD" id="cd14263">
    <property type="entry name" value="DAGK_IM_like"/>
    <property type="match status" value="1"/>
</dbReference>
<dbReference type="GO" id="GO:0008654">
    <property type="term" value="P:phospholipid biosynthetic process"/>
    <property type="evidence" value="ECO:0007669"/>
    <property type="project" value="UniProtKB-KW"/>
</dbReference>
<evidence type="ECO:0000313" key="21">
    <source>
        <dbReference type="Proteomes" id="UP000316213"/>
    </source>
</evidence>
<evidence type="ECO:0000256" key="19">
    <source>
        <dbReference type="SAM" id="Phobius"/>
    </source>
</evidence>
<keyword evidence="6 19" id="KW-0812">Transmembrane</keyword>
<feature type="transmembrane region" description="Helical" evidence="19">
    <location>
        <begin position="32"/>
        <end position="52"/>
    </location>
</feature>
<evidence type="ECO:0000256" key="3">
    <source>
        <dbReference type="ARBA" id="ARBA00022475"/>
    </source>
</evidence>
<sequence length="121" mass="13113">MMSTPSNRSRWHQKFRVAFTGLVEAVRMHNSFHVHGVMAILVIAAAITLNVQPWQWCVLILSIGGVLTAELFNTAIEELVRVLHPDADPRIGRVLDIAAAAVLVASVTAAIVGLVIGYTLC</sequence>
<keyword evidence="12 19" id="KW-0472">Membrane</keyword>
<feature type="transmembrane region" description="Helical" evidence="19">
    <location>
        <begin position="97"/>
        <end position="120"/>
    </location>
</feature>
<feature type="binding site" evidence="16">
    <location>
        <position position="70"/>
    </location>
    <ligand>
        <name>substrate</name>
    </ligand>
</feature>
<feature type="transmembrane region" description="Helical" evidence="19">
    <location>
        <begin position="58"/>
        <end position="76"/>
    </location>
</feature>
<evidence type="ECO:0000256" key="9">
    <source>
        <dbReference type="ARBA" id="ARBA00022840"/>
    </source>
</evidence>
<evidence type="ECO:0000256" key="2">
    <source>
        <dbReference type="ARBA" id="ARBA00005967"/>
    </source>
</evidence>
<comment type="subcellular location">
    <subcellularLocation>
        <location evidence="1">Cell membrane</location>
        <topology evidence="1">Multi-pass membrane protein</topology>
    </subcellularLocation>
</comment>
<organism evidence="20 21">
    <name type="scientific">Neorhodopirellula pilleata</name>
    <dbReference type="NCBI Taxonomy" id="2714738"/>
    <lineage>
        <taxon>Bacteria</taxon>
        <taxon>Pseudomonadati</taxon>
        <taxon>Planctomycetota</taxon>
        <taxon>Planctomycetia</taxon>
        <taxon>Pirellulales</taxon>
        <taxon>Pirellulaceae</taxon>
        <taxon>Neorhodopirellula</taxon>
    </lineage>
</organism>
<evidence type="ECO:0000256" key="5">
    <source>
        <dbReference type="ARBA" id="ARBA00022679"/>
    </source>
</evidence>
<accession>A0A5C5ZYS2</accession>
<evidence type="ECO:0000256" key="1">
    <source>
        <dbReference type="ARBA" id="ARBA00004651"/>
    </source>
</evidence>
<keyword evidence="7 17" id="KW-0547">Nucleotide-binding</keyword>
<dbReference type="GO" id="GO:0046872">
    <property type="term" value="F:metal ion binding"/>
    <property type="evidence" value="ECO:0007669"/>
    <property type="project" value="UniProtKB-KW"/>
</dbReference>
<dbReference type="Proteomes" id="UP000316213">
    <property type="component" value="Unassembled WGS sequence"/>
</dbReference>
<keyword evidence="11" id="KW-0443">Lipid metabolism</keyword>
<keyword evidence="13" id="KW-0594">Phospholipid biosynthesis</keyword>
<dbReference type="GO" id="GO:0036433">
    <property type="term" value="F:di-trans, poly-cis-undecaprenol kinase activity"/>
    <property type="evidence" value="ECO:0007669"/>
    <property type="project" value="UniProtKB-EC"/>
</dbReference>
<keyword evidence="8 20" id="KW-0418">Kinase</keyword>
<evidence type="ECO:0000256" key="10">
    <source>
        <dbReference type="ARBA" id="ARBA00022989"/>
    </source>
</evidence>
<keyword evidence="14" id="KW-1208">Phospholipid metabolism</keyword>
<dbReference type="Gene3D" id="1.10.287.3610">
    <property type="match status" value="1"/>
</dbReference>
<dbReference type="PANTHER" id="PTHR34299:SF1">
    <property type="entry name" value="DIACYLGLYCEROL KINASE"/>
    <property type="match status" value="1"/>
</dbReference>
<comment type="similarity">
    <text evidence="2">Belongs to the bacterial diacylglycerol kinase family.</text>
</comment>
<keyword evidence="18" id="KW-0479">Metal-binding</keyword>
<comment type="caution">
    <text evidence="20">The sequence shown here is derived from an EMBL/GenBank/DDBJ whole genome shotgun (WGS) entry which is preliminary data.</text>
</comment>
<dbReference type="EMBL" id="SJPM01000012">
    <property type="protein sequence ID" value="TWT92147.1"/>
    <property type="molecule type" value="Genomic_DNA"/>
</dbReference>
<dbReference type="InterPro" id="IPR036945">
    <property type="entry name" value="DAGK_sf"/>
</dbReference>
<evidence type="ECO:0000256" key="4">
    <source>
        <dbReference type="ARBA" id="ARBA00022516"/>
    </source>
</evidence>
<feature type="binding site" evidence="18">
    <location>
        <position position="77"/>
    </location>
    <ligand>
        <name>a divalent metal cation</name>
        <dbReference type="ChEBI" id="CHEBI:60240"/>
    </ligand>
</feature>
<feature type="binding site" evidence="17">
    <location>
        <position position="77"/>
    </location>
    <ligand>
        <name>ATP</name>
        <dbReference type="ChEBI" id="CHEBI:30616"/>
    </ligand>
</feature>
<evidence type="ECO:0000256" key="15">
    <source>
        <dbReference type="PIRSR" id="PIRSR600829-1"/>
    </source>
</evidence>
<keyword evidence="4" id="KW-0444">Lipid biosynthesis</keyword>
<evidence type="ECO:0000256" key="11">
    <source>
        <dbReference type="ARBA" id="ARBA00023098"/>
    </source>
</evidence>
<keyword evidence="10 19" id="KW-1133">Transmembrane helix</keyword>
<dbReference type="GO" id="GO:0005524">
    <property type="term" value="F:ATP binding"/>
    <property type="evidence" value="ECO:0007669"/>
    <property type="project" value="UniProtKB-KW"/>
</dbReference>
<dbReference type="GO" id="GO:0005886">
    <property type="term" value="C:plasma membrane"/>
    <property type="evidence" value="ECO:0007669"/>
    <property type="project" value="UniProtKB-SubCell"/>
</dbReference>
<dbReference type="EC" id="2.7.1.66" evidence="20"/>
<keyword evidence="9 17" id="KW-0067">ATP-binding</keyword>